<evidence type="ECO:0000256" key="3">
    <source>
        <dbReference type="ARBA" id="ARBA00023012"/>
    </source>
</evidence>
<evidence type="ECO:0000256" key="2">
    <source>
        <dbReference type="ARBA" id="ARBA00022777"/>
    </source>
</evidence>
<dbReference type="InterPro" id="IPR050482">
    <property type="entry name" value="Sensor_HK_TwoCompSys"/>
</dbReference>
<feature type="transmembrane region" description="Helical" evidence="4">
    <location>
        <begin position="542"/>
        <end position="563"/>
    </location>
</feature>
<feature type="transmembrane region" description="Helical" evidence="4">
    <location>
        <begin position="490"/>
        <end position="508"/>
    </location>
</feature>
<feature type="domain" description="Histidine kinase/HSP90-like ATPase" evidence="5">
    <location>
        <begin position="271"/>
        <end position="369"/>
    </location>
</feature>
<dbReference type="Proteomes" id="UP001165590">
    <property type="component" value="Unassembled WGS sequence"/>
</dbReference>
<feature type="transmembrane region" description="Helical" evidence="4">
    <location>
        <begin position="134"/>
        <end position="154"/>
    </location>
</feature>
<dbReference type="Gene3D" id="3.30.565.10">
    <property type="entry name" value="Histidine kinase-like ATPase, C-terminal domain"/>
    <property type="match status" value="1"/>
</dbReference>
<sequence>MERGLSSAMAALSALFALSWSVFLLADGSAPDLDIRAVGAVFLAQSVITAVRGLRMRLSRTDAAVALVLAVLGQAVIALGGTSRVVVGQRCLLAVPAVLLATALLPRWVGRWVCVVAVGAQVAASWPADGPAAALESVWPVVATAVAGGVLVPLMRTAGDRADRAQRQVRAVKAAASRAAGRREAHRHFQGVLHDEISTALQAISMPGVPVTRLREAAAGAVAALAAAPTGPGLGGRTDLAAVVRSLRPPQGTTMTIEVTGQVPVPPEVAEALTGAAREALRNVEDHAGARAVQVSLRQGTRDHTDNTGRGSDGFTLLVTDDGRGFPAEELSATSVGLRRSVIRRMAAVGGSAEVSSTPGRGTTVRLQWSPPAAAPATTTAAGAADRPGVAEDTVGRMQAAVGDVRRPLAAVCLPFLAVMGIIAAVHTLQTPGTGHLLVWYVILAVITVALLLRAETVIPRPVACAACVFAVVGALGSFHVLPLAGLADYTSWPVGAVTPLLTLLVIVRPAWEALTALAVEQIGIVVLVIAGPPIASSAGATAALVVPALFAPALGVITGLAIGRTVARLGGATAHAEAERSVTLAAEAARQAREELHSRRLADLGEAIVPLLTDVASGRCTSDDPGVRERARLLDGAVRDEIHLPGVLDRSARELLSRVRGEDCAVFIQSDSDDPHPPAFLRLLLTTALNCGPTPRELYLTVNATQGGVRASLVLLPGHEVRARALREAVAEAVTGSVVENSLSSTWVEADVRAT</sequence>
<dbReference type="PANTHER" id="PTHR24421:SF61">
    <property type="entry name" value="OXYGEN SENSOR HISTIDINE KINASE NREB"/>
    <property type="match status" value="1"/>
</dbReference>
<dbReference type="PANTHER" id="PTHR24421">
    <property type="entry name" value="NITRATE/NITRITE SENSOR PROTEIN NARX-RELATED"/>
    <property type="match status" value="1"/>
</dbReference>
<dbReference type="InterPro" id="IPR036890">
    <property type="entry name" value="HATPase_C_sf"/>
</dbReference>
<comment type="caution">
    <text evidence="6">The sequence shown here is derived from an EMBL/GenBank/DDBJ whole genome shotgun (WGS) entry which is preliminary data.</text>
</comment>
<dbReference type="RefSeq" id="WP_267030907.1">
    <property type="nucleotide sequence ID" value="NZ_JAIFZO010000002.1"/>
</dbReference>
<evidence type="ECO:0000313" key="7">
    <source>
        <dbReference type="Proteomes" id="UP001165590"/>
    </source>
</evidence>
<name>A0ABT3VIY8_9ACTN</name>
<accession>A0ABT3VIY8</accession>
<reference evidence="6" key="1">
    <citation type="journal article" date="2022" name="bioRxiv">
        <title>Discovery and biosynthetic assessment of Streptomyces ortus sp nov. isolated from a deep-sea sponge.</title>
        <authorList>
            <person name="Williams S.E."/>
        </authorList>
    </citation>
    <scope>NUCLEOTIDE SEQUENCE</scope>
    <source>
        <strain evidence="6">A15ISP2-DRY2</strain>
    </source>
</reference>
<keyword evidence="7" id="KW-1185">Reference proteome</keyword>
<feature type="transmembrane region" description="Helical" evidence="4">
    <location>
        <begin position="515"/>
        <end position="536"/>
    </location>
</feature>
<protein>
    <recommendedName>
        <fullName evidence="5">Histidine kinase/HSP90-like ATPase domain-containing protein</fullName>
    </recommendedName>
</protein>
<keyword evidence="3" id="KW-0902">Two-component regulatory system</keyword>
<evidence type="ECO:0000256" key="1">
    <source>
        <dbReference type="ARBA" id="ARBA00022679"/>
    </source>
</evidence>
<evidence type="ECO:0000259" key="5">
    <source>
        <dbReference type="Pfam" id="PF02518"/>
    </source>
</evidence>
<dbReference type="EMBL" id="JAIFZO010000002">
    <property type="protein sequence ID" value="MCX4238635.1"/>
    <property type="molecule type" value="Genomic_DNA"/>
</dbReference>
<feature type="transmembrane region" description="Helical" evidence="4">
    <location>
        <begin position="438"/>
        <end position="455"/>
    </location>
</feature>
<feature type="transmembrane region" description="Helical" evidence="4">
    <location>
        <begin position="63"/>
        <end position="81"/>
    </location>
</feature>
<dbReference type="InterPro" id="IPR003594">
    <property type="entry name" value="HATPase_dom"/>
</dbReference>
<proteinExistence type="predicted"/>
<dbReference type="SUPFAM" id="SSF55874">
    <property type="entry name" value="ATPase domain of HSP90 chaperone/DNA topoisomerase II/histidine kinase"/>
    <property type="match status" value="1"/>
</dbReference>
<feature type="transmembrane region" description="Helical" evidence="4">
    <location>
        <begin position="462"/>
        <end position="484"/>
    </location>
</feature>
<keyword evidence="4" id="KW-0812">Transmembrane</keyword>
<keyword evidence="2" id="KW-0418">Kinase</keyword>
<evidence type="ECO:0000313" key="6">
    <source>
        <dbReference type="EMBL" id="MCX4238635.1"/>
    </source>
</evidence>
<evidence type="ECO:0000256" key="4">
    <source>
        <dbReference type="SAM" id="Phobius"/>
    </source>
</evidence>
<gene>
    <name evidence="6" type="ORF">K3769_38845</name>
</gene>
<keyword evidence="4" id="KW-0472">Membrane</keyword>
<dbReference type="Pfam" id="PF02518">
    <property type="entry name" value="HATPase_c"/>
    <property type="match status" value="1"/>
</dbReference>
<feature type="transmembrane region" description="Helical" evidence="4">
    <location>
        <begin position="408"/>
        <end position="426"/>
    </location>
</feature>
<keyword evidence="1" id="KW-0808">Transferase</keyword>
<keyword evidence="4" id="KW-1133">Transmembrane helix</keyword>
<organism evidence="6 7">
    <name type="scientific">Streptomyces ortus</name>
    <dbReference type="NCBI Taxonomy" id="2867268"/>
    <lineage>
        <taxon>Bacteria</taxon>
        <taxon>Bacillati</taxon>
        <taxon>Actinomycetota</taxon>
        <taxon>Actinomycetes</taxon>
        <taxon>Kitasatosporales</taxon>
        <taxon>Streptomycetaceae</taxon>
        <taxon>Streptomyces</taxon>
    </lineage>
</organism>